<dbReference type="Proteomes" id="UP000887116">
    <property type="component" value="Unassembled WGS sequence"/>
</dbReference>
<dbReference type="EMBL" id="BMAO01007633">
    <property type="protein sequence ID" value="GFR17388.1"/>
    <property type="molecule type" value="Genomic_DNA"/>
</dbReference>
<organism evidence="1 2">
    <name type="scientific">Trichonephila clavata</name>
    <name type="common">Joro spider</name>
    <name type="synonym">Nephila clavata</name>
    <dbReference type="NCBI Taxonomy" id="2740835"/>
    <lineage>
        <taxon>Eukaryota</taxon>
        <taxon>Metazoa</taxon>
        <taxon>Ecdysozoa</taxon>
        <taxon>Arthropoda</taxon>
        <taxon>Chelicerata</taxon>
        <taxon>Arachnida</taxon>
        <taxon>Araneae</taxon>
        <taxon>Araneomorphae</taxon>
        <taxon>Entelegynae</taxon>
        <taxon>Araneoidea</taxon>
        <taxon>Nephilidae</taxon>
        <taxon>Trichonephila</taxon>
    </lineage>
</organism>
<comment type="caution">
    <text evidence="1">The sequence shown here is derived from an EMBL/GenBank/DDBJ whole genome shotgun (WGS) entry which is preliminary data.</text>
</comment>
<keyword evidence="2" id="KW-1185">Reference proteome</keyword>
<gene>
    <name evidence="1" type="ORF">TNCT_376121</name>
</gene>
<protein>
    <submittedName>
        <fullName evidence="1">Uncharacterized protein</fullName>
    </submittedName>
</protein>
<evidence type="ECO:0000313" key="1">
    <source>
        <dbReference type="EMBL" id="GFR17388.1"/>
    </source>
</evidence>
<sequence>MPAYIRMQHFLNKENHFLECALVTIETSRKMIKHKIKILCDKTSIDQIHHGYERELIVFDRMTMFPSNGGEIRMIDPGKMQKAAY</sequence>
<name>A0A8X6H7F8_TRICU</name>
<dbReference type="AlphaFoldDB" id="A0A8X6H7F8"/>
<evidence type="ECO:0000313" key="2">
    <source>
        <dbReference type="Proteomes" id="UP000887116"/>
    </source>
</evidence>
<reference evidence="1" key="1">
    <citation type="submission" date="2020-07" db="EMBL/GenBank/DDBJ databases">
        <title>Multicomponent nature underlies the extraordinary mechanical properties of spider dragline silk.</title>
        <authorList>
            <person name="Kono N."/>
            <person name="Nakamura H."/>
            <person name="Mori M."/>
            <person name="Yoshida Y."/>
            <person name="Ohtoshi R."/>
            <person name="Malay A.D."/>
            <person name="Moran D.A.P."/>
            <person name="Tomita M."/>
            <person name="Numata K."/>
            <person name="Arakawa K."/>
        </authorList>
    </citation>
    <scope>NUCLEOTIDE SEQUENCE</scope>
</reference>
<proteinExistence type="predicted"/>
<accession>A0A8X6H7F8</accession>